<evidence type="ECO:0000256" key="2">
    <source>
        <dbReference type="ARBA" id="ARBA00010142"/>
    </source>
</evidence>
<dbReference type="GO" id="GO:0003924">
    <property type="term" value="F:GTPase activity"/>
    <property type="evidence" value="ECO:0007669"/>
    <property type="project" value="InterPro"/>
</dbReference>
<evidence type="ECO:0000313" key="12">
    <source>
        <dbReference type="EMBL" id="SCW03211.1"/>
    </source>
</evidence>
<dbReference type="SMART" id="SM00176">
    <property type="entry name" value="RAN"/>
    <property type="match status" value="1"/>
</dbReference>
<keyword evidence="3" id="KW-1003">Cell membrane</keyword>
<feature type="compositionally biased region" description="Polar residues" evidence="11">
    <location>
        <begin position="22"/>
        <end position="36"/>
    </location>
</feature>
<dbReference type="InterPro" id="IPR005225">
    <property type="entry name" value="Small_GTP-bd"/>
</dbReference>
<dbReference type="SMART" id="SM00174">
    <property type="entry name" value="RHO"/>
    <property type="match status" value="1"/>
</dbReference>
<keyword evidence="9" id="KW-0636">Prenylation</keyword>
<dbReference type="InterPro" id="IPR027417">
    <property type="entry name" value="P-loop_NTPase"/>
</dbReference>
<dbReference type="PROSITE" id="PS51420">
    <property type="entry name" value="RHO"/>
    <property type="match status" value="1"/>
</dbReference>
<comment type="subcellular location">
    <subcellularLocation>
        <location evidence="1">Cell membrane</location>
        <topology evidence="1">Lipid-anchor</topology>
        <orientation evidence="1">Cytoplasmic side</orientation>
    </subcellularLocation>
</comment>
<dbReference type="PROSITE" id="PS51419">
    <property type="entry name" value="RAB"/>
    <property type="match status" value="1"/>
</dbReference>
<evidence type="ECO:0000256" key="4">
    <source>
        <dbReference type="ARBA" id="ARBA00022481"/>
    </source>
</evidence>
<evidence type="ECO:0000256" key="3">
    <source>
        <dbReference type="ARBA" id="ARBA00022475"/>
    </source>
</evidence>
<feature type="compositionally biased region" description="Low complexity" evidence="11">
    <location>
        <begin position="1"/>
        <end position="21"/>
    </location>
</feature>
<evidence type="ECO:0000256" key="10">
    <source>
        <dbReference type="ARBA" id="ARBA00067969"/>
    </source>
</evidence>
<comment type="similarity">
    <text evidence="2">Belongs to the small GTPase superfamily. Rho family.</text>
</comment>
<proteinExistence type="inferred from homology"/>
<dbReference type="PANTHER" id="PTHR24072">
    <property type="entry name" value="RHO FAMILY GTPASE"/>
    <property type="match status" value="1"/>
</dbReference>
<evidence type="ECO:0000256" key="6">
    <source>
        <dbReference type="ARBA" id="ARBA00023134"/>
    </source>
</evidence>
<dbReference type="PROSITE" id="PS51421">
    <property type="entry name" value="RAS"/>
    <property type="match status" value="1"/>
</dbReference>
<keyword evidence="7" id="KW-0472">Membrane</keyword>
<sequence>METLLKPLSSSPNKSSRLSLPAQTTDGSDLSVSYKTNSEDGVLPAHRLPTPFARTLTEVPSYEKTKKTNKVADYQLKIVVVGDGAVGKTCLLISYTQGKFPTDYVPTIFENYVTKVQGPNNKIIELGLWDTAGQEEYNRLRPLSYTDVDLLMICYSADSKTSLYNVEELWFPEVKHFCPDTPIMIVGLKNDLYAIDNLEKLVDPKDAELLAKKLGAFAHFQCSAKTRNNVDELFGVALTTLLRDTLQNEKVVPFTQKVFGSKKPSLLTLTSKQSKPKPKKARRFCTVL</sequence>
<dbReference type="Pfam" id="PF00071">
    <property type="entry name" value="Ras"/>
    <property type="match status" value="1"/>
</dbReference>
<keyword evidence="5" id="KW-0547">Nucleotide-binding</keyword>
<dbReference type="STRING" id="4955.A0A1G4MH99"/>
<keyword evidence="4" id="KW-0488">Methylation</keyword>
<evidence type="ECO:0000256" key="1">
    <source>
        <dbReference type="ARBA" id="ARBA00004342"/>
    </source>
</evidence>
<dbReference type="InterPro" id="IPR003578">
    <property type="entry name" value="Small_GTPase_Rho"/>
</dbReference>
<dbReference type="PRINTS" id="PR00449">
    <property type="entry name" value="RASTRNSFRMNG"/>
</dbReference>
<dbReference type="OrthoDB" id="4031310at2759"/>
<keyword evidence="13" id="KW-1185">Reference proteome</keyword>
<dbReference type="Gene3D" id="3.40.50.300">
    <property type="entry name" value="P-loop containing nucleotide triphosphate hydrolases"/>
    <property type="match status" value="1"/>
</dbReference>
<dbReference type="InterPro" id="IPR001806">
    <property type="entry name" value="Small_GTPase"/>
</dbReference>
<dbReference type="EMBL" id="LT598486">
    <property type="protein sequence ID" value="SCW03211.1"/>
    <property type="molecule type" value="Genomic_DNA"/>
</dbReference>
<dbReference type="Proteomes" id="UP000190831">
    <property type="component" value="Chromosome G"/>
</dbReference>
<name>A0A1G4MH99_LACFM</name>
<organism evidence="12 13">
    <name type="scientific">Lachancea fermentati</name>
    <name type="common">Zygosaccharomyces fermentati</name>
    <dbReference type="NCBI Taxonomy" id="4955"/>
    <lineage>
        <taxon>Eukaryota</taxon>
        <taxon>Fungi</taxon>
        <taxon>Dikarya</taxon>
        <taxon>Ascomycota</taxon>
        <taxon>Saccharomycotina</taxon>
        <taxon>Saccharomycetes</taxon>
        <taxon>Saccharomycetales</taxon>
        <taxon>Saccharomycetaceae</taxon>
        <taxon>Lachancea</taxon>
    </lineage>
</organism>
<keyword evidence="8" id="KW-0449">Lipoprotein</keyword>
<dbReference type="SMART" id="SM00175">
    <property type="entry name" value="RAB"/>
    <property type="match status" value="1"/>
</dbReference>
<evidence type="ECO:0000256" key="8">
    <source>
        <dbReference type="ARBA" id="ARBA00023288"/>
    </source>
</evidence>
<evidence type="ECO:0000313" key="13">
    <source>
        <dbReference type="Proteomes" id="UP000190831"/>
    </source>
</evidence>
<dbReference type="SMART" id="SM00173">
    <property type="entry name" value="RAS"/>
    <property type="match status" value="1"/>
</dbReference>
<accession>A0A1G4MH99</accession>
<reference evidence="12 13" key="1">
    <citation type="submission" date="2016-03" db="EMBL/GenBank/DDBJ databases">
        <authorList>
            <person name="Devillers H."/>
        </authorList>
    </citation>
    <scope>NUCLEOTIDE SEQUENCE [LARGE SCALE GENOMIC DNA]</scope>
    <source>
        <strain evidence="12">CBS 6772</strain>
    </source>
</reference>
<dbReference type="GO" id="GO:0005525">
    <property type="term" value="F:GTP binding"/>
    <property type="evidence" value="ECO:0007669"/>
    <property type="project" value="UniProtKB-KW"/>
</dbReference>
<evidence type="ECO:0000256" key="9">
    <source>
        <dbReference type="ARBA" id="ARBA00023289"/>
    </source>
</evidence>
<dbReference type="NCBIfam" id="TIGR00231">
    <property type="entry name" value="small_GTP"/>
    <property type="match status" value="1"/>
</dbReference>
<dbReference type="GO" id="GO:0007264">
    <property type="term" value="P:small GTPase-mediated signal transduction"/>
    <property type="evidence" value="ECO:0007669"/>
    <property type="project" value="InterPro"/>
</dbReference>
<dbReference type="FunFam" id="3.40.50.300:FF:000983">
    <property type="entry name" value="Rho family GTPase"/>
    <property type="match status" value="1"/>
</dbReference>
<dbReference type="GO" id="GO:0005886">
    <property type="term" value="C:plasma membrane"/>
    <property type="evidence" value="ECO:0007669"/>
    <property type="project" value="UniProtKB-SubCell"/>
</dbReference>
<dbReference type="SUPFAM" id="SSF52540">
    <property type="entry name" value="P-loop containing nucleoside triphosphate hydrolases"/>
    <property type="match status" value="1"/>
</dbReference>
<dbReference type="AlphaFoldDB" id="A0A1G4MH99"/>
<evidence type="ECO:0000256" key="11">
    <source>
        <dbReference type="SAM" id="MobiDB-lite"/>
    </source>
</evidence>
<protein>
    <recommendedName>
        <fullName evidence="10">GTP-binding protein RHO4</fullName>
    </recommendedName>
</protein>
<evidence type="ECO:0000256" key="7">
    <source>
        <dbReference type="ARBA" id="ARBA00023136"/>
    </source>
</evidence>
<feature type="region of interest" description="Disordered" evidence="11">
    <location>
        <begin position="1"/>
        <end position="37"/>
    </location>
</feature>
<dbReference type="OMA" id="GAFAHIQ"/>
<gene>
    <name evidence="12" type="ORF">LAFE_0G05446G</name>
</gene>
<evidence type="ECO:0000256" key="5">
    <source>
        <dbReference type="ARBA" id="ARBA00022741"/>
    </source>
</evidence>
<keyword evidence="6" id="KW-0342">GTP-binding</keyword>